<dbReference type="InterPro" id="IPR023378">
    <property type="entry name" value="YheA/YmcA-like_dom_sf"/>
</dbReference>
<sequence length="132" mass="14435">MLSIEIREQAAGVAEAIQAAPESQRYIEAQSEYSGDPELIDLRNRYTDLIQDFQRKQTDGSYTQQDIDAVREVQMQVNGHRITQAVIGAQTELQDLLQACNQKMTAVLGMNFAQIARSASASSCGCGGSCDC</sequence>
<dbReference type="HOGENOM" id="CLU_1915774_0_0_12"/>
<keyword evidence="2" id="KW-1185">Reference proteome</keyword>
<evidence type="ECO:0008006" key="3">
    <source>
        <dbReference type="Google" id="ProtNLM"/>
    </source>
</evidence>
<dbReference type="RefSeq" id="WP_014454372.1">
    <property type="nucleotide sequence ID" value="NC_017098.1"/>
</dbReference>
<organism evidence="1 2">
    <name type="scientific">Spirochaeta africana (strain ATCC 700263 / DSM 8902 / Z-7692)</name>
    <dbReference type="NCBI Taxonomy" id="889378"/>
    <lineage>
        <taxon>Bacteria</taxon>
        <taxon>Pseudomonadati</taxon>
        <taxon>Spirochaetota</taxon>
        <taxon>Spirochaetia</taxon>
        <taxon>Spirochaetales</taxon>
        <taxon>Spirochaetaceae</taxon>
        <taxon>Spirochaeta</taxon>
    </lineage>
</organism>
<name>H9UFT1_SPIAZ</name>
<dbReference type="InterPro" id="IPR010368">
    <property type="entry name" value="Com_YlbF"/>
</dbReference>
<proteinExistence type="predicted"/>
<dbReference type="Gene3D" id="1.20.1500.10">
    <property type="entry name" value="YheA/YmcA-like"/>
    <property type="match status" value="1"/>
</dbReference>
<dbReference type="PATRIC" id="fig|889378.3.peg.270"/>
<dbReference type="AlphaFoldDB" id="H9UFT1"/>
<accession>H9UFT1</accession>
<evidence type="ECO:0000313" key="2">
    <source>
        <dbReference type="Proteomes" id="UP000007383"/>
    </source>
</evidence>
<dbReference type="KEGG" id="sfc:Spiaf_0266"/>
<dbReference type="EMBL" id="CP003282">
    <property type="protein sequence ID" value="AFG36374.1"/>
    <property type="molecule type" value="Genomic_DNA"/>
</dbReference>
<dbReference type="STRING" id="889378.Spiaf_0266"/>
<evidence type="ECO:0000313" key="1">
    <source>
        <dbReference type="EMBL" id="AFG36374.1"/>
    </source>
</evidence>
<dbReference type="Pfam" id="PF06133">
    <property type="entry name" value="Com_YlbF"/>
    <property type="match status" value="1"/>
</dbReference>
<reference evidence="2" key="1">
    <citation type="journal article" date="2013" name="Stand. Genomic Sci.">
        <title>Complete genome sequence of the halophilic bacterium Spirochaeta africana type strain (Z-7692(T)) from the alkaline Lake Magadi in the East African Rift.</title>
        <authorList>
            <person name="Liolos K."/>
            <person name="Abt B."/>
            <person name="Scheuner C."/>
            <person name="Teshima H."/>
            <person name="Held B."/>
            <person name="Lapidus A."/>
            <person name="Nolan M."/>
            <person name="Lucas S."/>
            <person name="Deshpande S."/>
            <person name="Cheng J.F."/>
            <person name="Tapia R."/>
            <person name="Goodwin L.A."/>
            <person name="Pitluck S."/>
            <person name="Pagani I."/>
            <person name="Ivanova N."/>
            <person name="Mavromatis K."/>
            <person name="Mikhailova N."/>
            <person name="Huntemann M."/>
            <person name="Pati A."/>
            <person name="Chen A."/>
            <person name="Palaniappan K."/>
            <person name="Land M."/>
            <person name="Rohde M."/>
            <person name="Tindall B.J."/>
            <person name="Detter J.C."/>
            <person name="Goker M."/>
            <person name="Bristow J."/>
            <person name="Eisen J.A."/>
            <person name="Markowitz V."/>
            <person name="Hugenholtz P."/>
            <person name="Woyke T."/>
            <person name="Klenk H.P."/>
            <person name="Kyrpides N.C."/>
        </authorList>
    </citation>
    <scope>NUCLEOTIDE SEQUENCE</scope>
    <source>
        <strain evidence="2">ATCC 700263 / DSM 8902 / Z-7692</strain>
    </source>
</reference>
<gene>
    <name evidence="1" type="ordered locus">Spiaf_0266</name>
</gene>
<dbReference type="Proteomes" id="UP000007383">
    <property type="component" value="Chromosome"/>
</dbReference>
<protein>
    <recommendedName>
        <fullName evidence="3">YlbF family regulator</fullName>
    </recommendedName>
</protein>
<dbReference type="SUPFAM" id="SSF158622">
    <property type="entry name" value="YheA/YmcA-like"/>
    <property type="match status" value="1"/>
</dbReference>